<dbReference type="OrthoDB" id="3078163at2"/>
<dbReference type="AlphaFoldDB" id="A0A1U7I4R0"/>
<dbReference type="STRING" id="454136.NIES2119_29370"/>
<dbReference type="InterPro" id="IPR018977">
    <property type="entry name" value="NurA_domain"/>
</dbReference>
<sequence>MKDIPEQLSLFTPEQLQEITQQIIVQRIQQQPHILIKLQENALTVAENLQGNYFENTAKLVNFLRQNNQKNNLFKIGNVGQPQWSDVQDEVVTFIDGGVGQVEMASPVPVLIRVGSYKVKTGEHDISKREEFAYYPIIFGDLEGGSKERKDFVDIVRITSELLGAIAALERTPDLKVLMIHGPLVYMMSAYAGHSPFTEKDIDLFLENYPGSEKFAQKLKEDFWKEAELIYPKMTSHHQHLIDKKVFEPLTWIAFLYRRLIKEAKSRKRKIKPLIMGVIERNELKEFSLRMFGKIFDNLRKNNQKNYFNDLYGRNDLNDPKVFLDRLNYKDTLLLSMLLETQEFSQPWEMIYKYQNLPEGDKSNIILPNESYEIPFKWSYLKPDQSKYCFPKVTGFYLKVSDTTEPVRIEVFSELGKEQITEAAKRVFLYSQLLPGYGFPIGLDMVDKYAKVPNWMTDAYAKQIQYHLGVSLQSGQIKDKEMRKMLIQSIYMTKRDWLFRPNV</sequence>
<name>A0A1U7I4R0_9CYAN</name>
<evidence type="ECO:0000313" key="2">
    <source>
        <dbReference type="EMBL" id="OKH31195.1"/>
    </source>
</evidence>
<protein>
    <recommendedName>
        <fullName evidence="1">NurA domain-containing protein</fullName>
    </recommendedName>
</protein>
<organism evidence="2 3">
    <name type="scientific">[Phormidium ambiguum] IAM M-71</name>
    <dbReference type="NCBI Taxonomy" id="454136"/>
    <lineage>
        <taxon>Bacteria</taxon>
        <taxon>Bacillati</taxon>
        <taxon>Cyanobacteriota</taxon>
        <taxon>Cyanophyceae</taxon>
        <taxon>Oscillatoriophycideae</taxon>
        <taxon>Aerosakkonematales</taxon>
        <taxon>Aerosakkonemataceae</taxon>
        <taxon>Floridanema</taxon>
    </lineage>
</organism>
<accession>A0A1U7I4R0</accession>
<dbReference type="Proteomes" id="UP000185860">
    <property type="component" value="Unassembled WGS sequence"/>
</dbReference>
<evidence type="ECO:0000313" key="3">
    <source>
        <dbReference type="Proteomes" id="UP000185860"/>
    </source>
</evidence>
<comment type="caution">
    <text evidence="2">The sequence shown here is derived from an EMBL/GenBank/DDBJ whole genome shotgun (WGS) entry which is preliminary data.</text>
</comment>
<dbReference type="RefSeq" id="WP_073597033.1">
    <property type="nucleotide sequence ID" value="NZ_MRCE01000053.1"/>
</dbReference>
<dbReference type="Pfam" id="PF09376">
    <property type="entry name" value="NurA"/>
    <property type="match status" value="1"/>
</dbReference>
<proteinExistence type="predicted"/>
<evidence type="ECO:0000259" key="1">
    <source>
        <dbReference type="SMART" id="SM00933"/>
    </source>
</evidence>
<dbReference type="EMBL" id="MRCE01000053">
    <property type="protein sequence ID" value="OKH31195.1"/>
    <property type="molecule type" value="Genomic_DNA"/>
</dbReference>
<dbReference type="SMART" id="SM00933">
    <property type="entry name" value="NurA"/>
    <property type="match status" value="1"/>
</dbReference>
<feature type="domain" description="NurA" evidence="1">
    <location>
        <begin position="90"/>
        <end position="452"/>
    </location>
</feature>
<gene>
    <name evidence="2" type="ORF">NIES2119_29370</name>
</gene>
<reference evidence="2 3" key="1">
    <citation type="submission" date="2016-11" db="EMBL/GenBank/DDBJ databases">
        <title>Draft Genome Sequences of Nine Cyanobacterial Strains from Diverse Habitats.</title>
        <authorList>
            <person name="Zhu T."/>
            <person name="Hou S."/>
            <person name="Lu X."/>
            <person name="Hess W.R."/>
        </authorList>
    </citation>
    <scope>NUCLEOTIDE SEQUENCE [LARGE SCALE GENOMIC DNA]</scope>
    <source>
        <strain evidence="2 3">IAM M-71</strain>
    </source>
</reference>